<evidence type="ECO:0000313" key="8">
    <source>
        <dbReference type="Proteomes" id="UP000180235"/>
    </source>
</evidence>
<dbReference type="SUPFAM" id="SSF52540">
    <property type="entry name" value="P-loop containing nucleoside triphosphate hydrolases"/>
    <property type="match status" value="1"/>
</dbReference>
<organism evidence="7 8">
    <name type="scientific">Gloeomargarita lithophora Alchichica-D10</name>
    <dbReference type="NCBI Taxonomy" id="1188229"/>
    <lineage>
        <taxon>Bacteria</taxon>
        <taxon>Bacillati</taxon>
        <taxon>Cyanobacteriota</taxon>
        <taxon>Cyanophyceae</taxon>
        <taxon>Gloeomargaritales</taxon>
        <taxon>Gloeomargaritaceae</taxon>
        <taxon>Gloeomargarita</taxon>
    </lineage>
</organism>
<dbReference type="RefSeq" id="WP_071453823.1">
    <property type="nucleotide sequence ID" value="NZ_CP017675.1"/>
</dbReference>
<evidence type="ECO:0000313" key="7">
    <source>
        <dbReference type="EMBL" id="APB33206.1"/>
    </source>
</evidence>
<dbReference type="Proteomes" id="UP000180235">
    <property type="component" value="Chromosome"/>
</dbReference>
<evidence type="ECO:0000256" key="3">
    <source>
        <dbReference type="ARBA" id="ARBA00022741"/>
    </source>
</evidence>
<dbReference type="SMART" id="SM00382">
    <property type="entry name" value="AAA"/>
    <property type="match status" value="1"/>
</dbReference>
<evidence type="ECO:0000256" key="4">
    <source>
        <dbReference type="ARBA" id="ARBA00022840"/>
    </source>
</evidence>
<dbReference type="GO" id="GO:0016887">
    <property type="term" value="F:ATP hydrolysis activity"/>
    <property type="evidence" value="ECO:0007669"/>
    <property type="project" value="InterPro"/>
</dbReference>
<keyword evidence="5" id="KW-0029">Amino-acid transport</keyword>
<proteinExistence type="inferred from homology"/>
<evidence type="ECO:0000256" key="2">
    <source>
        <dbReference type="ARBA" id="ARBA00022448"/>
    </source>
</evidence>
<dbReference type="Pfam" id="PF00005">
    <property type="entry name" value="ABC_tran"/>
    <property type="match status" value="1"/>
</dbReference>
<dbReference type="InterPro" id="IPR003593">
    <property type="entry name" value="AAA+_ATPase"/>
</dbReference>
<sequence length="246" mass="26362">MSQSLLVVEQVYAGYAAGLDILQGANIEIHCGELVALIGPNGAGKSTLLKAIFNLLPQCRGQIELGGKKIQGIPPHQLVGLGMGYVPQLANVFPSLTVAENLSIGAVSSQGKILKDRLAELTNLFPILQERYHQRAGTLSGGERQLLAMARALMGQPRLLLLDEPSAALSPKLVGEVMGHIQQINRLGITVLLVEQNARQALKISHRGYVLDNGRECYSGAGQELLHDPRIGELYLGIKSPLATKP</sequence>
<feature type="domain" description="ABC transporter" evidence="6">
    <location>
        <begin position="6"/>
        <end position="238"/>
    </location>
</feature>
<dbReference type="AlphaFoldDB" id="A0A1J0ABA1"/>
<keyword evidence="8" id="KW-1185">Reference proteome</keyword>
<comment type="similarity">
    <text evidence="1">Belongs to the ABC transporter superfamily.</text>
</comment>
<evidence type="ECO:0000259" key="6">
    <source>
        <dbReference type="PROSITE" id="PS50893"/>
    </source>
</evidence>
<dbReference type="EMBL" id="CP017675">
    <property type="protein sequence ID" value="APB33206.1"/>
    <property type="molecule type" value="Genomic_DNA"/>
</dbReference>
<dbReference type="GO" id="GO:0015658">
    <property type="term" value="F:branched-chain amino acid transmembrane transporter activity"/>
    <property type="evidence" value="ECO:0007669"/>
    <property type="project" value="TreeGrafter"/>
</dbReference>
<accession>A0A1J0ABA1</accession>
<dbReference type="Gene3D" id="3.40.50.300">
    <property type="entry name" value="P-loop containing nucleotide triphosphate hydrolases"/>
    <property type="match status" value="1"/>
</dbReference>
<protein>
    <submittedName>
        <fullName evidence="7">High-affinity branched-chain amino acid transport ATP-binding protein BraG</fullName>
    </submittedName>
</protein>
<dbReference type="PROSITE" id="PS00211">
    <property type="entry name" value="ABC_TRANSPORTER_1"/>
    <property type="match status" value="1"/>
</dbReference>
<keyword evidence="3" id="KW-0547">Nucleotide-binding</keyword>
<reference evidence="7 8" key="1">
    <citation type="submission" date="2016-10" db="EMBL/GenBank/DDBJ databases">
        <title>Description of Gloeomargarita lithophora gen. nov., sp. nov., a thylakoid-bearing basal-branching cyanobacterium with intracellular carbonates, and proposal for Gloeomargaritales ord. nov.</title>
        <authorList>
            <person name="Moreira D."/>
            <person name="Tavera R."/>
            <person name="Benzerara K."/>
            <person name="Skouri-Panet F."/>
            <person name="Couradeau E."/>
            <person name="Gerard E."/>
            <person name="Loussert C."/>
            <person name="Novelo E."/>
            <person name="Zivanovic Y."/>
            <person name="Lopez-Garcia P."/>
        </authorList>
    </citation>
    <scope>NUCLEOTIDE SEQUENCE [LARGE SCALE GENOMIC DNA]</scope>
    <source>
        <strain evidence="7 8">D10</strain>
    </source>
</reference>
<dbReference type="InterPro" id="IPR052156">
    <property type="entry name" value="BCAA_Transport_ATP-bd_LivF"/>
</dbReference>
<evidence type="ECO:0000256" key="5">
    <source>
        <dbReference type="ARBA" id="ARBA00022970"/>
    </source>
</evidence>
<dbReference type="GO" id="GO:0005524">
    <property type="term" value="F:ATP binding"/>
    <property type="evidence" value="ECO:0007669"/>
    <property type="project" value="UniProtKB-KW"/>
</dbReference>
<gene>
    <name evidence="7" type="primary">natE</name>
    <name evidence="7" type="ORF">GlitD10_0888</name>
</gene>
<dbReference type="OrthoDB" id="538665at2"/>
<dbReference type="STRING" id="1188229.GlitD10_0888"/>
<dbReference type="InterPro" id="IPR027417">
    <property type="entry name" value="P-loop_NTPase"/>
</dbReference>
<dbReference type="PROSITE" id="PS50893">
    <property type="entry name" value="ABC_TRANSPORTER_2"/>
    <property type="match status" value="1"/>
</dbReference>
<dbReference type="GO" id="GO:0015807">
    <property type="term" value="P:L-amino acid transport"/>
    <property type="evidence" value="ECO:0007669"/>
    <property type="project" value="TreeGrafter"/>
</dbReference>
<evidence type="ECO:0000256" key="1">
    <source>
        <dbReference type="ARBA" id="ARBA00005417"/>
    </source>
</evidence>
<dbReference type="CDD" id="cd03224">
    <property type="entry name" value="ABC_TM1139_LivF_branched"/>
    <property type="match status" value="1"/>
</dbReference>
<name>A0A1J0ABA1_9CYAN</name>
<keyword evidence="2" id="KW-0813">Transport</keyword>
<dbReference type="KEGG" id="glt:GlitD10_0888"/>
<dbReference type="InterPro" id="IPR017871">
    <property type="entry name" value="ABC_transporter-like_CS"/>
</dbReference>
<keyword evidence="4 7" id="KW-0067">ATP-binding</keyword>
<dbReference type="InterPro" id="IPR003439">
    <property type="entry name" value="ABC_transporter-like_ATP-bd"/>
</dbReference>
<dbReference type="PANTHER" id="PTHR43820:SF4">
    <property type="entry name" value="HIGH-AFFINITY BRANCHED-CHAIN AMINO ACID TRANSPORT ATP-BINDING PROTEIN LIVF"/>
    <property type="match status" value="1"/>
</dbReference>
<dbReference type="PANTHER" id="PTHR43820">
    <property type="entry name" value="HIGH-AFFINITY BRANCHED-CHAIN AMINO ACID TRANSPORT ATP-BINDING PROTEIN LIVF"/>
    <property type="match status" value="1"/>
</dbReference>